<gene>
    <name evidence="2" type="ORF">LCGC14_1607390</name>
</gene>
<evidence type="ECO:0000259" key="1">
    <source>
        <dbReference type="Pfam" id="PF13229"/>
    </source>
</evidence>
<dbReference type="InterPro" id="IPR039448">
    <property type="entry name" value="Beta_helix"/>
</dbReference>
<organism evidence="2">
    <name type="scientific">marine sediment metagenome</name>
    <dbReference type="NCBI Taxonomy" id="412755"/>
    <lineage>
        <taxon>unclassified sequences</taxon>
        <taxon>metagenomes</taxon>
        <taxon>ecological metagenomes</taxon>
    </lineage>
</organism>
<accession>A0A0F9I9A7</accession>
<protein>
    <recommendedName>
        <fullName evidence="1">Right handed beta helix domain-containing protein</fullName>
    </recommendedName>
</protein>
<sequence length="105" mass="11418">STVYNAGTSSDNAGIKLENTKNGKITNNNFSNNGRHGIYLWNDSDNNTISGNIAINNDKRGIYLQDDCNNNTISGNTASNYMTSKQDEGIYLDGSDNNTVSKNCK</sequence>
<dbReference type="Pfam" id="PF13229">
    <property type="entry name" value="Beta_helix"/>
    <property type="match status" value="1"/>
</dbReference>
<dbReference type="InterPro" id="IPR022441">
    <property type="entry name" value="Para_beta_helix_rpt-2"/>
</dbReference>
<dbReference type="NCBIfam" id="TIGR03804">
    <property type="entry name" value="para_beta_helix"/>
    <property type="match status" value="3"/>
</dbReference>
<dbReference type="InterPro" id="IPR011050">
    <property type="entry name" value="Pectin_lyase_fold/virulence"/>
</dbReference>
<evidence type="ECO:0000313" key="2">
    <source>
        <dbReference type="EMBL" id="KKM24206.1"/>
    </source>
</evidence>
<name>A0A0F9I9A7_9ZZZZ</name>
<dbReference type="InterPro" id="IPR012334">
    <property type="entry name" value="Pectin_lyas_fold"/>
</dbReference>
<feature type="domain" description="Right handed beta helix" evidence="1">
    <location>
        <begin position="10"/>
        <end position="103"/>
    </location>
</feature>
<dbReference type="AlphaFoldDB" id="A0A0F9I9A7"/>
<dbReference type="Gene3D" id="2.160.20.10">
    <property type="entry name" value="Single-stranded right-handed beta-helix, Pectin lyase-like"/>
    <property type="match status" value="1"/>
</dbReference>
<feature type="non-terminal residue" evidence="2">
    <location>
        <position position="1"/>
    </location>
</feature>
<dbReference type="SUPFAM" id="SSF51126">
    <property type="entry name" value="Pectin lyase-like"/>
    <property type="match status" value="1"/>
</dbReference>
<dbReference type="EMBL" id="LAZR01012973">
    <property type="protein sequence ID" value="KKM24206.1"/>
    <property type="molecule type" value="Genomic_DNA"/>
</dbReference>
<reference evidence="2" key="1">
    <citation type="journal article" date="2015" name="Nature">
        <title>Complex archaea that bridge the gap between prokaryotes and eukaryotes.</title>
        <authorList>
            <person name="Spang A."/>
            <person name="Saw J.H."/>
            <person name="Jorgensen S.L."/>
            <person name="Zaremba-Niedzwiedzka K."/>
            <person name="Martijn J."/>
            <person name="Lind A.E."/>
            <person name="van Eijk R."/>
            <person name="Schleper C."/>
            <person name="Guy L."/>
            <person name="Ettema T.J."/>
        </authorList>
    </citation>
    <scope>NUCLEOTIDE SEQUENCE</scope>
</reference>
<proteinExistence type="predicted"/>
<dbReference type="SMART" id="SM00710">
    <property type="entry name" value="PbH1"/>
    <property type="match status" value="3"/>
</dbReference>
<comment type="caution">
    <text evidence="2">The sequence shown here is derived from an EMBL/GenBank/DDBJ whole genome shotgun (WGS) entry which is preliminary data.</text>
</comment>
<dbReference type="InterPro" id="IPR006626">
    <property type="entry name" value="PbH1"/>
</dbReference>